<organism evidence="2 3">
    <name type="scientific">Candidatus Cerribacteria bacterium 'Amazon FNV 2010 28 9'</name>
    <dbReference type="NCBI Taxonomy" id="2081795"/>
    <lineage>
        <taxon>Bacteria</taxon>
        <taxon>Candidatus Cerribacteria</taxon>
    </lineage>
</organism>
<comment type="caution">
    <text evidence="2">The sequence shown here is derived from an EMBL/GenBank/DDBJ whole genome shotgun (WGS) entry which is preliminary data.</text>
</comment>
<protein>
    <submittedName>
        <fullName evidence="2">Uncharacterized protein</fullName>
    </submittedName>
</protein>
<sequence>MTDSSSFKAIELTRAFFELVNGEVGLLKFNIDELTELPKATESDPEKWEVVCSFIESLGSSVRSKYKVTVNINNNTLIVKKISPLTEAQSRAEGAWQLTPKNHGDNGARTDDSGSKKAQE</sequence>
<dbReference type="AlphaFoldDB" id="A0A317JPY7"/>
<feature type="region of interest" description="Disordered" evidence="1">
    <location>
        <begin position="90"/>
        <end position="120"/>
    </location>
</feature>
<accession>A0A317JPY7</accession>
<gene>
    <name evidence="2" type="ORF">C5B42_01645</name>
</gene>
<feature type="compositionally biased region" description="Basic and acidic residues" evidence="1">
    <location>
        <begin position="102"/>
        <end position="120"/>
    </location>
</feature>
<dbReference type="Proteomes" id="UP000246104">
    <property type="component" value="Unassembled WGS sequence"/>
</dbReference>
<dbReference type="EMBL" id="PSRQ01000022">
    <property type="protein sequence ID" value="PWU23846.1"/>
    <property type="molecule type" value="Genomic_DNA"/>
</dbReference>
<proteinExistence type="predicted"/>
<reference evidence="2 3" key="1">
    <citation type="submission" date="2018-02" db="EMBL/GenBank/DDBJ databases">
        <title>Genomic Reconstructions from Amazon Rainforest and Pasture Soil Reveal Novel Insights into the Physiology of Candidate Phyla in Tropical Sites.</title>
        <authorList>
            <person name="Kroeger M.E."/>
            <person name="Delmont T."/>
            <person name="Eren A.M."/>
            <person name="Guo J."/>
            <person name="Meyer K.M."/>
            <person name="Khan K."/>
            <person name="Rodrigues J.L.M."/>
            <person name="Bohannan B.J.M."/>
            <person name="Tringe S."/>
            <person name="Borges C.D."/>
            <person name="Tiedje J."/>
            <person name="Tsai S.M."/>
            <person name="Nusslein K."/>
        </authorList>
    </citation>
    <scope>NUCLEOTIDE SEQUENCE [LARGE SCALE GENOMIC DNA]</scope>
    <source>
        <strain evidence="2">Amazon FNV 2010 28 9</strain>
    </source>
</reference>
<evidence type="ECO:0000313" key="2">
    <source>
        <dbReference type="EMBL" id="PWU23846.1"/>
    </source>
</evidence>
<evidence type="ECO:0000256" key="1">
    <source>
        <dbReference type="SAM" id="MobiDB-lite"/>
    </source>
</evidence>
<evidence type="ECO:0000313" key="3">
    <source>
        <dbReference type="Proteomes" id="UP000246104"/>
    </source>
</evidence>
<name>A0A317JPY7_9BACT</name>